<dbReference type="SUPFAM" id="SSF52540">
    <property type="entry name" value="P-loop containing nucleoside triphosphate hydrolases"/>
    <property type="match status" value="1"/>
</dbReference>
<accession>A0AAV9BIQ6</accession>
<dbReference type="PANTHER" id="PTHR24221:SF630">
    <property type="entry name" value="ABC TRANSPORTER B FAMILY MEMBER 29, CHLOROPLASTIC"/>
    <property type="match status" value="1"/>
</dbReference>
<dbReference type="GO" id="GO:0140359">
    <property type="term" value="F:ABC-type transporter activity"/>
    <property type="evidence" value="ECO:0007669"/>
    <property type="project" value="InterPro"/>
</dbReference>
<evidence type="ECO:0000256" key="6">
    <source>
        <dbReference type="ARBA" id="ARBA00022989"/>
    </source>
</evidence>
<dbReference type="InterPro" id="IPR039421">
    <property type="entry name" value="Type_1_exporter"/>
</dbReference>
<reference evidence="11" key="1">
    <citation type="journal article" date="2023" name="Nat. Commun.">
        <title>Diploid and tetraploid genomes of Acorus and the evolution of monocots.</title>
        <authorList>
            <person name="Ma L."/>
            <person name="Liu K.W."/>
            <person name="Li Z."/>
            <person name="Hsiao Y.Y."/>
            <person name="Qi Y."/>
            <person name="Fu T."/>
            <person name="Tang G.D."/>
            <person name="Zhang D."/>
            <person name="Sun W.H."/>
            <person name="Liu D.K."/>
            <person name="Li Y."/>
            <person name="Chen G.Z."/>
            <person name="Liu X.D."/>
            <person name="Liao X.Y."/>
            <person name="Jiang Y.T."/>
            <person name="Yu X."/>
            <person name="Hao Y."/>
            <person name="Huang J."/>
            <person name="Zhao X.W."/>
            <person name="Ke S."/>
            <person name="Chen Y.Y."/>
            <person name="Wu W.L."/>
            <person name="Hsu J.L."/>
            <person name="Lin Y.F."/>
            <person name="Huang M.D."/>
            <person name="Li C.Y."/>
            <person name="Huang L."/>
            <person name="Wang Z.W."/>
            <person name="Zhao X."/>
            <person name="Zhong W.Y."/>
            <person name="Peng D.H."/>
            <person name="Ahmad S."/>
            <person name="Lan S."/>
            <person name="Zhang J.S."/>
            <person name="Tsai W.C."/>
            <person name="Van de Peer Y."/>
            <person name="Liu Z.J."/>
        </authorList>
    </citation>
    <scope>NUCLEOTIDE SEQUENCE</scope>
    <source>
        <strain evidence="11">SCP</strain>
    </source>
</reference>
<proteinExistence type="predicted"/>
<evidence type="ECO:0000256" key="5">
    <source>
        <dbReference type="ARBA" id="ARBA00022840"/>
    </source>
</evidence>
<evidence type="ECO:0000256" key="2">
    <source>
        <dbReference type="ARBA" id="ARBA00022448"/>
    </source>
</evidence>
<dbReference type="GO" id="GO:0016020">
    <property type="term" value="C:membrane"/>
    <property type="evidence" value="ECO:0007669"/>
    <property type="project" value="UniProtKB-SubCell"/>
</dbReference>
<evidence type="ECO:0000256" key="1">
    <source>
        <dbReference type="ARBA" id="ARBA00004141"/>
    </source>
</evidence>
<evidence type="ECO:0000256" key="4">
    <source>
        <dbReference type="ARBA" id="ARBA00022741"/>
    </source>
</evidence>
<keyword evidence="6 8" id="KW-1133">Transmembrane helix</keyword>
<dbReference type="InterPro" id="IPR003439">
    <property type="entry name" value="ABC_transporter-like_ATP-bd"/>
</dbReference>
<sequence length="451" mass="49872">MIYALLNCVVPNALQFSAMAGQMVMASPLLSLVSALVVPCMCLAIAFLGERLRKVSKESHYSAARLSAYLNEILPSMLFIKANNAELHESIRFQRLVHDDLVKRLRKKKMRALIPQIVQFVYVGGLLLFCAGSMVATRVSFDVSRVVTFTMSLILLIEPIQGIGKAYNELKQAEPAIERLFNLTKFNPQVIEKPDAVDLDSVSGDIKFCGITFKYGDNMSLVLDGLNLHMKPGETVALVGPSGGGKTSIAKLLLRLYDPLSGSILVDDRDIRDVCLRSLRRHIVLVSQDITLFSGTVAENIGYMDLLHEIDMERVVEAAKIANADEFISALPKGYETNIGQRGSLLSGGQKQRLTIARALYQKSSILILDEATSALDHKSEQLVRQAVQRVMDRHTVLVIAHRLETVLMADRVFRLDGGKLEEVTHSSLIAQYNELGCDWHLGSSSDETCI</sequence>
<organism evidence="11 12">
    <name type="scientific">Acorus gramineus</name>
    <name type="common">Dwarf sweet flag</name>
    <dbReference type="NCBI Taxonomy" id="55184"/>
    <lineage>
        <taxon>Eukaryota</taxon>
        <taxon>Viridiplantae</taxon>
        <taxon>Streptophyta</taxon>
        <taxon>Embryophyta</taxon>
        <taxon>Tracheophyta</taxon>
        <taxon>Spermatophyta</taxon>
        <taxon>Magnoliopsida</taxon>
        <taxon>Liliopsida</taxon>
        <taxon>Acoraceae</taxon>
        <taxon>Acorus</taxon>
    </lineage>
</organism>
<comment type="caution">
    <text evidence="11">The sequence shown here is derived from an EMBL/GenBank/DDBJ whole genome shotgun (WGS) entry which is preliminary data.</text>
</comment>
<dbReference type="AlphaFoldDB" id="A0AAV9BIQ6"/>
<evidence type="ECO:0000259" key="9">
    <source>
        <dbReference type="PROSITE" id="PS50893"/>
    </source>
</evidence>
<dbReference type="PROSITE" id="PS50929">
    <property type="entry name" value="ABC_TM1F"/>
    <property type="match status" value="1"/>
</dbReference>
<feature type="domain" description="ABC transporter" evidence="9">
    <location>
        <begin position="206"/>
        <end position="445"/>
    </location>
</feature>
<keyword evidence="3 8" id="KW-0812">Transmembrane</keyword>
<dbReference type="SMART" id="SM00382">
    <property type="entry name" value="AAA"/>
    <property type="match status" value="1"/>
</dbReference>
<keyword evidence="12" id="KW-1185">Reference proteome</keyword>
<dbReference type="GO" id="GO:0016887">
    <property type="term" value="F:ATP hydrolysis activity"/>
    <property type="evidence" value="ECO:0007669"/>
    <property type="project" value="InterPro"/>
</dbReference>
<dbReference type="EMBL" id="JAUJYN010000003">
    <property type="protein sequence ID" value="KAK1276213.1"/>
    <property type="molecule type" value="Genomic_DNA"/>
</dbReference>
<dbReference type="Pfam" id="PF00005">
    <property type="entry name" value="ABC_tran"/>
    <property type="match status" value="1"/>
</dbReference>
<comment type="subcellular location">
    <subcellularLocation>
        <location evidence="1">Membrane</location>
        <topology evidence="1">Multi-pass membrane protein</topology>
    </subcellularLocation>
</comment>
<dbReference type="FunFam" id="3.40.50.300:FF:001371">
    <property type="entry name" value="ABC transporter ATP-binding protein"/>
    <property type="match status" value="1"/>
</dbReference>
<dbReference type="InterPro" id="IPR011527">
    <property type="entry name" value="ABC1_TM_dom"/>
</dbReference>
<dbReference type="PANTHER" id="PTHR24221">
    <property type="entry name" value="ATP-BINDING CASSETTE SUB-FAMILY B"/>
    <property type="match status" value="1"/>
</dbReference>
<reference evidence="11" key="2">
    <citation type="submission" date="2023-06" db="EMBL/GenBank/DDBJ databases">
        <authorList>
            <person name="Ma L."/>
            <person name="Liu K.-W."/>
            <person name="Li Z."/>
            <person name="Hsiao Y.-Y."/>
            <person name="Qi Y."/>
            <person name="Fu T."/>
            <person name="Tang G."/>
            <person name="Zhang D."/>
            <person name="Sun W.-H."/>
            <person name="Liu D.-K."/>
            <person name="Li Y."/>
            <person name="Chen G.-Z."/>
            <person name="Liu X.-D."/>
            <person name="Liao X.-Y."/>
            <person name="Jiang Y.-T."/>
            <person name="Yu X."/>
            <person name="Hao Y."/>
            <person name="Huang J."/>
            <person name="Zhao X.-W."/>
            <person name="Ke S."/>
            <person name="Chen Y.-Y."/>
            <person name="Wu W.-L."/>
            <person name="Hsu J.-L."/>
            <person name="Lin Y.-F."/>
            <person name="Huang M.-D."/>
            <person name="Li C.-Y."/>
            <person name="Huang L."/>
            <person name="Wang Z.-W."/>
            <person name="Zhao X."/>
            <person name="Zhong W.-Y."/>
            <person name="Peng D.-H."/>
            <person name="Ahmad S."/>
            <person name="Lan S."/>
            <person name="Zhang J.-S."/>
            <person name="Tsai W.-C."/>
            <person name="Van De Peer Y."/>
            <person name="Liu Z.-J."/>
        </authorList>
    </citation>
    <scope>NUCLEOTIDE SEQUENCE</scope>
    <source>
        <strain evidence="11">SCP</strain>
        <tissue evidence="11">Leaves</tissue>
    </source>
</reference>
<keyword evidence="2" id="KW-0813">Transport</keyword>
<name>A0AAV9BIQ6_ACOGR</name>
<dbReference type="InterPro" id="IPR003593">
    <property type="entry name" value="AAA+_ATPase"/>
</dbReference>
<protein>
    <submittedName>
        <fullName evidence="11">Uncharacterized protein</fullName>
    </submittedName>
</protein>
<dbReference type="SUPFAM" id="SSF90123">
    <property type="entry name" value="ABC transporter transmembrane region"/>
    <property type="match status" value="1"/>
</dbReference>
<keyword evidence="7 8" id="KW-0472">Membrane</keyword>
<feature type="transmembrane region" description="Helical" evidence="8">
    <location>
        <begin position="113"/>
        <end position="136"/>
    </location>
</feature>
<dbReference type="PROSITE" id="PS00211">
    <property type="entry name" value="ABC_TRANSPORTER_1"/>
    <property type="match status" value="1"/>
</dbReference>
<dbReference type="Pfam" id="PF00664">
    <property type="entry name" value="ABC_membrane"/>
    <property type="match status" value="1"/>
</dbReference>
<evidence type="ECO:0000256" key="3">
    <source>
        <dbReference type="ARBA" id="ARBA00022692"/>
    </source>
</evidence>
<feature type="transmembrane region" description="Helical" evidence="8">
    <location>
        <begin position="29"/>
        <end position="49"/>
    </location>
</feature>
<dbReference type="Proteomes" id="UP001179952">
    <property type="component" value="Unassembled WGS sequence"/>
</dbReference>
<evidence type="ECO:0000256" key="7">
    <source>
        <dbReference type="ARBA" id="ARBA00023136"/>
    </source>
</evidence>
<dbReference type="CDD" id="cd07346">
    <property type="entry name" value="ABC_6TM_exporters"/>
    <property type="match status" value="1"/>
</dbReference>
<dbReference type="InterPro" id="IPR036640">
    <property type="entry name" value="ABC1_TM_sf"/>
</dbReference>
<gene>
    <name evidence="11" type="ORF">QJS04_geneDACA011750</name>
</gene>
<dbReference type="InterPro" id="IPR017871">
    <property type="entry name" value="ABC_transporter-like_CS"/>
</dbReference>
<dbReference type="GO" id="GO:0005524">
    <property type="term" value="F:ATP binding"/>
    <property type="evidence" value="ECO:0007669"/>
    <property type="project" value="UniProtKB-KW"/>
</dbReference>
<dbReference type="PROSITE" id="PS50893">
    <property type="entry name" value="ABC_TRANSPORTER_2"/>
    <property type="match status" value="1"/>
</dbReference>
<keyword evidence="4" id="KW-0547">Nucleotide-binding</keyword>
<evidence type="ECO:0000313" key="12">
    <source>
        <dbReference type="Proteomes" id="UP001179952"/>
    </source>
</evidence>
<dbReference type="Gene3D" id="1.20.1560.10">
    <property type="entry name" value="ABC transporter type 1, transmembrane domain"/>
    <property type="match status" value="1"/>
</dbReference>
<keyword evidence="5" id="KW-0067">ATP-binding</keyword>
<evidence type="ECO:0000256" key="8">
    <source>
        <dbReference type="SAM" id="Phobius"/>
    </source>
</evidence>
<evidence type="ECO:0000313" key="11">
    <source>
        <dbReference type="EMBL" id="KAK1276213.1"/>
    </source>
</evidence>
<evidence type="ECO:0000259" key="10">
    <source>
        <dbReference type="PROSITE" id="PS50929"/>
    </source>
</evidence>
<dbReference type="InterPro" id="IPR027417">
    <property type="entry name" value="P-loop_NTPase"/>
</dbReference>
<dbReference type="Gene3D" id="3.40.50.300">
    <property type="entry name" value="P-loop containing nucleotide triphosphate hydrolases"/>
    <property type="match status" value="1"/>
</dbReference>
<feature type="domain" description="ABC transmembrane type-1" evidence="10">
    <location>
        <begin position="1"/>
        <end position="172"/>
    </location>
</feature>